<dbReference type="SMART" id="SM00271">
    <property type="entry name" value="DnaJ"/>
    <property type="match status" value="1"/>
</dbReference>
<dbReference type="CDD" id="cd10747">
    <property type="entry name" value="DnaJ_C"/>
    <property type="match status" value="1"/>
</dbReference>
<dbReference type="FunFam" id="2.60.260.20:FF:000013">
    <property type="entry name" value="DnaJ subfamily B member 11"/>
    <property type="match status" value="1"/>
</dbReference>
<reference evidence="2" key="1">
    <citation type="journal article" date="2013" name="Genome Biol.">
        <title>Comparative genomics of the core and accessory genomes of 48 Sinorhizobium strains comprising five genospecies.</title>
        <authorList>
            <person name="Sugawara M."/>
            <person name="Epstein B."/>
            <person name="Badgley B.D."/>
            <person name="Unno T."/>
            <person name="Xu L."/>
            <person name="Reese J."/>
            <person name="Gyaneshwar P."/>
            <person name="Denny R."/>
            <person name="Mudge J."/>
            <person name="Bharti A.K."/>
            <person name="Farmer A.D."/>
            <person name="May G.D."/>
            <person name="Woodward J.E."/>
            <person name="Medigue C."/>
            <person name="Vallenet D."/>
            <person name="Lajus A."/>
            <person name="Rouy Z."/>
            <person name="Martinez-Vaz B."/>
            <person name="Tiffin P."/>
            <person name="Young N.D."/>
            <person name="Sadowsky M.J."/>
        </authorList>
    </citation>
    <scope>NUCLEOTIDE SEQUENCE</scope>
    <source>
        <strain evidence="2">M30</strain>
    </source>
</reference>
<dbReference type="GO" id="GO:0005737">
    <property type="term" value="C:cytoplasm"/>
    <property type="evidence" value="ECO:0007669"/>
    <property type="project" value="TreeGrafter"/>
</dbReference>
<evidence type="ECO:0000256" key="1">
    <source>
        <dbReference type="ARBA" id="ARBA00023186"/>
    </source>
</evidence>
<evidence type="ECO:0000313" key="2">
    <source>
        <dbReference type="EMBL" id="MQW02993.1"/>
    </source>
</evidence>
<dbReference type="InterPro" id="IPR008971">
    <property type="entry name" value="HSP40/DnaJ_pept-bd"/>
</dbReference>
<dbReference type="Gene3D" id="2.60.260.20">
    <property type="entry name" value="Urease metallochaperone UreE, N-terminal domain"/>
    <property type="match status" value="2"/>
</dbReference>
<dbReference type="Pfam" id="PF01556">
    <property type="entry name" value="DnaJ_C"/>
    <property type="match status" value="1"/>
</dbReference>
<dbReference type="CDD" id="cd06257">
    <property type="entry name" value="DnaJ"/>
    <property type="match status" value="1"/>
</dbReference>
<dbReference type="PANTHER" id="PTHR43096">
    <property type="entry name" value="DNAJ HOMOLOG 1, MITOCHONDRIAL-RELATED"/>
    <property type="match status" value="1"/>
</dbReference>
<dbReference type="InterPro" id="IPR036869">
    <property type="entry name" value="J_dom_sf"/>
</dbReference>
<gene>
    <name evidence="2" type="ORF">GHK45_03920</name>
</gene>
<protein>
    <submittedName>
        <fullName evidence="2">DnaJ domain-containing protein</fullName>
    </submittedName>
</protein>
<sequence length="306" mass="33758">MTDDPYQILGVPRAAKPDEIRKAYRKRAKELHPDLHPGDKEVEAKFKALSAAYHLLNDPEQRARFDRGEIDASGAERPQQQQFYRHYADADHARRYGSAGGTGEFEDVSDIFADLFGRGGAGARFKARGQDLHYHLELEFLDAVNGARRRITFPDGNTLDLAIPAGTRDGTSLRLRGKGTPGIAGGEPGDALIEVSVRSHSVFRREGNDIEIDLPITLYEAVLGAKIEVPTISGRVSMTIPKGSNTGDILRLRGKGVKSQHGPAGDQRVTLKVVLPTAADPDLERFMETWRQSHAYDPREALRRAT</sequence>
<dbReference type="EMBL" id="WISP01000032">
    <property type="protein sequence ID" value="MQW02993.1"/>
    <property type="molecule type" value="Genomic_DNA"/>
</dbReference>
<dbReference type="InterPro" id="IPR002939">
    <property type="entry name" value="DnaJ_C"/>
</dbReference>
<dbReference type="PROSITE" id="PS50076">
    <property type="entry name" value="DNAJ_2"/>
    <property type="match status" value="1"/>
</dbReference>
<dbReference type="SUPFAM" id="SSF49493">
    <property type="entry name" value="HSP40/DnaJ peptide-binding domain"/>
    <property type="match status" value="2"/>
</dbReference>
<dbReference type="InterPro" id="IPR001623">
    <property type="entry name" value="DnaJ_domain"/>
</dbReference>
<dbReference type="AlphaFoldDB" id="A0A6A7ZJA7"/>
<dbReference type="GO" id="GO:0051082">
    <property type="term" value="F:unfolded protein binding"/>
    <property type="evidence" value="ECO:0007669"/>
    <property type="project" value="InterPro"/>
</dbReference>
<dbReference type="GO" id="GO:0042026">
    <property type="term" value="P:protein refolding"/>
    <property type="evidence" value="ECO:0007669"/>
    <property type="project" value="TreeGrafter"/>
</dbReference>
<dbReference type="PANTHER" id="PTHR43096:SF52">
    <property type="entry name" value="DNAJ HOMOLOG 1, MITOCHONDRIAL-RELATED"/>
    <property type="match status" value="1"/>
</dbReference>
<comment type="caution">
    <text evidence="2">The sequence shown here is derived from an EMBL/GenBank/DDBJ whole genome shotgun (WGS) entry which is preliminary data.</text>
</comment>
<dbReference type="SUPFAM" id="SSF46565">
    <property type="entry name" value="Chaperone J-domain"/>
    <property type="match status" value="1"/>
</dbReference>
<dbReference type="RefSeq" id="WP_017264435.1">
    <property type="nucleotide sequence ID" value="NZ_CP019585.1"/>
</dbReference>
<keyword evidence="1" id="KW-0143">Chaperone</keyword>
<accession>A0A6A7ZJA7</accession>
<dbReference type="Gene3D" id="1.10.287.110">
    <property type="entry name" value="DnaJ domain"/>
    <property type="match status" value="1"/>
</dbReference>
<proteinExistence type="predicted"/>
<organism evidence="2">
    <name type="scientific">Rhizobium meliloti</name>
    <name type="common">Ensifer meliloti</name>
    <name type="synonym">Sinorhizobium meliloti</name>
    <dbReference type="NCBI Taxonomy" id="382"/>
    <lineage>
        <taxon>Bacteria</taxon>
        <taxon>Pseudomonadati</taxon>
        <taxon>Pseudomonadota</taxon>
        <taxon>Alphaproteobacteria</taxon>
        <taxon>Hyphomicrobiales</taxon>
        <taxon>Rhizobiaceae</taxon>
        <taxon>Sinorhizobium/Ensifer group</taxon>
        <taxon>Sinorhizobium</taxon>
    </lineage>
</organism>
<dbReference type="Pfam" id="PF00226">
    <property type="entry name" value="DnaJ"/>
    <property type="match status" value="1"/>
</dbReference>
<dbReference type="PRINTS" id="PR00625">
    <property type="entry name" value="JDOMAIN"/>
</dbReference>
<name>A0A6A7ZJA7_RHIML</name>